<dbReference type="InterPro" id="IPR002347">
    <property type="entry name" value="SDR_fam"/>
</dbReference>
<name>A0ABX0PM44_9GAMM</name>
<protein>
    <submittedName>
        <fullName evidence="5">SDR family oxidoreductase</fullName>
    </submittedName>
</protein>
<dbReference type="InterPro" id="IPR036291">
    <property type="entry name" value="NAD(P)-bd_dom_sf"/>
</dbReference>
<evidence type="ECO:0000256" key="3">
    <source>
        <dbReference type="RuleBase" id="RU000363"/>
    </source>
</evidence>
<evidence type="ECO:0000256" key="4">
    <source>
        <dbReference type="SAM" id="Phobius"/>
    </source>
</evidence>
<keyword evidence="4" id="KW-1133">Transmembrane helix</keyword>
<dbReference type="InterPro" id="IPR020904">
    <property type="entry name" value="Sc_DH/Rdtase_CS"/>
</dbReference>
<dbReference type="PANTHER" id="PTHR44196">
    <property type="entry name" value="DEHYDROGENASE/REDUCTASE SDR FAMILY MEMBER 7B"/>
    <property type="match status" value="1"/>
</dbReference>
<dbReference type="RefSeq" id="WP_167110808.1">
    <property type="nucleotide sequence ID" value="NZ_JAAQTO010000005.1"/>
</dbReference>
<evidence type="ECO:0000313" key="6">
    <source>
        <dbReference type="Proteomes" id="UP001318321"/>
    </source>
</evidence>
<dbReference type="SUPFAM" id="SSF51735">
    <property type="entry name" value="NAD(P)-binding Rossmann-fold domains"/>
    <property type="match status" value="1"/>
</dbReference>
<proteinExistence type="inferred from homology"/>
<reference evidence="5 6" key="1">
    <citation type="submission" date="2020-03" db="EMBL/GenBank/DDBJ databases">
        <title>Identification of Halomonas strains.</title>
        <authorList>
            <person name="Xiao Z."/>
            <person name="Dong F."/>
            <person name="Wang Z."/>
            <person name="Zhao J.-Y."/>
        </authorList>
    </citation>
    <scope>NUCLEOTIDE SEQUENCE [LARGE SCALE GENOMIC DNA]</scope>
    <source>
        <strain evidence="5 6">DX6</strain>
    </source>
</reference>
<dbReference type="PROSITE" id="PS00061">
    <property type="entry name" value="ADH_SHORT"/>
    <property type="match status" value="1"/>
</dbReference>
<evidence type="ECO:0000313" key="5">
    <source>
        <dbReference type="EMBL" id="NIC04340.1"/>
    </source>
</evidence>
<evidence type="ECO:0000256" key="1">
    <source>
        <dbReference type="ARBA" id="ARBA00006484"/>
    </source>
</evidence>
<dbReference type="PRINTS" id="PR00081">
    <property type="entry name" value="GDHRDH"/>
</dbReference>
<keyword evidence="4" id="KW-0812">Transmembrane</keyword>
<gene>
    <name evidence="5" type="ORF">HBJ55_02705</name>
</gene>
<keyword evidence="4" id="KW-0472">Membrane</keyword>
<evidence type="ECO:0000256" key="2">
    <source>
        <dbReference type="ARBA" id="ARBA00023002"/>
    </source>
</evidence>
<dbReference type="EMBL" id="JAAQTO010000005">
    <property type="protein sequence ID" value="NIC04340.1"/>
    <property type="molecule type" value="Genomic_DNA"/>
</dbReference>
<dbReference type="NCBIfam" id="NF004792">
    <property type="entry name" value="PRK06139.1"/>
    <property type="match status" value="1"/>
</dbReference>
<dbReference type="PRINTS" id="PR00080">
    <property type="entry name" value="SDRFAMILY"/>
</dbReference>
<dbReference type="Proteomes" id="UP001318321">
    <property type="component" value="Unassembled WGS sequence"/>
</dbReference>
<dbReference type="Pfam" id="PF00106">
    <property type="entry name" value="adh_short"/>
    <property type="match status" value="1"/>
</dbReference>
<accession>A0ABX0PM44</accession>
<feature type="transmembrane region" description="Helical" evidence="4">
    <location>
        <begin position="300"/>
        <end position="318"/>
    </location>
</feature>
<comment type="similarity">
    <text evidence="1 3">Belongs to the short-chain dehydrogenases/reductases (SDR) family.</text>
</comment>
<sequence>MRTKDLRDAVVVLTGASSGIGRAAAQEFARCGAALFLVARDRRALHDVAETCHRLGGQARIVVADVSQPDDMERVARSTFDTAGRIDVWVNNAGVGALGPFEEVPREVHEQVLQTDLLGGLRGAHAVLPYFKRQECGTLINNVSLGGWAPQPYAASYSAAKFGLRAFGESLRGELRHWPNIHVCNLFPSVMDTPGFRDGANYTGRVVKPVPPVYDPRRTARAIVGLARRPRPSVYVGLPAVLSLFAQWVPGYSTINASLVDASLRRARPQAESSGNLFAPPGGERRIDGRFRSPRLRRRVLTVASAATVVASISWMLSQRHQRSARRG</sequence>
<keyword evidence="2" id="KW-0560">Oxidoreductase</keyword>
<comment type="caution">
    <text evidence="5">The sequence shown here is derived from an EMBL/GenBank/DDBJ whole genome shotgun (WGS) entry which is preliminary data.</text>
</comment>
<keyword evidence="6" id="KW-1185">Reference proteome</keyword>
<dbReference type="PANTHER" id="PTHR44196:SF1">
    <property type="entry name" value="DEHYDROGENASE_REDUCTASE SDR FAMILY MEMBER 7B"/>
    <property type="match status" value="1"/>
</dbReference>
<dbReference type="Gene3D" id="3.40.50.720">
    <property type="entry name" value="NAD(P)-binding Rossmann-like Domain"/>
    <property type="match status" value="1"/>
</dbReference>
<organism evidence="5 6">
    <name type="scientific">Billgrantia bachuensis</name>
    <dbReference type="NCBI Taxonomy" id="2717286"/>
    <lineage>
        <taxon>Bacteria</taxon>
        <taxon>Pseudomonadati</taxon>
        <taxon>Pseudomonadota</taxon>
        <taxon>Gammaproteobacteria</taxon>
        <taxon>Oceanospirillales</taxon>
        <taxon>Halomonadaceae</taxon>
        <taxon>Billgrantia</taxon>
    </lineage>
</organism>